<dbReference type="Proteomes" id="UP000250140">
    <property type="component" value="Unassembled WGS sequence"/>
</dbReference>
<feature type="region of interest" description="Disordered" evidence="1">
    <location>
        <begin position="142"/>
        <end position="259"/>
    </location>
</feature>
<dbReference type="OrthoDB" id="5213630at2759"/>
<evidence type="ECO:0000313" key="3">
    <source>
        <dbReference type="Proteomes" id="UP000250140"/>
    </source>
</evidence>
<dbReference type="AlphaFoldDB" id="A0A8E2EW86"/>
<evidence type="ECO:0000313" key="2">
    <source>
        <dbReference type="EMBL" id="OCL06072.1"/>
    </source>
</evidence>
<reference evidence="2 3" key="1">
    <citation type="journal article" date="2016" name="Nat. Commun.">
        <title>Ectomycorrhizal ecology is imprinted in the genome of the dominant symbiotic fungus Cenococcum geophilum.</title>
        <authorList>
            <consortium name="DOE Joint Genome Institute"/>
            <person name="Peter M."/>
            <person name="Kohler A."/>
            <person name="Ohm R.A."/>
            <person name="Kuo A."/>
            <person name="Krutzmann J."/>
            <person name="Morin E."/>
            <person name="Arend M."/>
            <person name="Barry K.W."/>
            <person name="Binder M."/>
            <person name="Choi C."/>
            <person name="Clum A."/>
            <person name="Copeland A."/>
            <person name="Grisel N."/>
            <person name="Haridas S."/>
            <person name="Kipfer T."/>
            <person name="LaButti K."/>
            <person name="Lindquist E."/>
            <person name="Lipzen A."/>
            <person name="Maire R."/>
            <person name="Meier B."/>
            <person name="Mihaltcheva S."/>
            <person name="Molinier V."/>
            <person name="Murat C."/>
            <person name="Poggeler S."/>
            <person name="Quandt C.A."/>
            <person name="Sperisen C."/>
            <person name="Tritt A."/>
            <person name="Tisserant E."/>
            <person name="Crous P.W."/>
            <person name="Henrissat B."/>
            <person name="Nehls U."/>
            <person name="Egli S."/>
            <person name="Spatafora J.W."/>
            <person name="Grigoriev I.V."/>
            <person name="Martin F.M."/>
        </authorList>
    </citation>
    <scope>NUCLEOTIDE SEQUENCE [LARGE SCALE GENOMIC DNA]</scope>
    <source>
        <strain evidence="2 3">CBS 207.34</strain>
    </source>
</reference>
<feature type="compositionally biased region" description="Low complexity" evidence="1">
    <location>
        <begin position="228"/>
        <end position="256"/>
    </location>
</feature>
<evidence type="ECO:0000256" key="1">
    <source>
        <dbReference type="SAM" id="MobiDB-lite"/>
    </source>
</evidence>
<dbReference type="EMBL" id="KV750140">
    <property type="protein sequence ID" value="OCL06072.1"/>
    <property type="molecule type" value="Genomic_DNA"/>
</dbReference>
<proteinExistence type="predicted"/>
<sequence>MSPIPHRSVITHRQRNYRTAASTFNSGPSRLVYGLCAPGNSSLTTFGWIRPMDSRQFSDDEILTAFRPLFRSIKAWAHTLLAEDIADPIVPNFPEISSFYAMPISELNDFLKRKLNRRLFVRAYVAHVMVGEFFSSKTEYIRAPTKRPPTSDGRRPPTAGRGKPVTSRGGGRPNTAGGRPVTSNGGRPLTPGGKRPPSSYGNRPRSSYGNRPLSSYGNRPPSSYGNRPLSSSGTRPLTTGGPRPPSSGGNSQGSSASRRRSIFSTISNINELDEVRGIAQEKFKHVMDMIGPWVNVSIRKEHEDQLSSIFVDAFKLSRILQSQPAVWSVIFPIKSESPLIFDAKSMKTDGGEDDKGGQKLVELILTPALWKRGNADGQFMDRQFCLEKAIVTYREVVKVPVPNENAETKQCCCVVM</sequence>
<gene>
    <name evidence="2" type="ORF">AOQ84DRAFT_390448</name>
</gene>
<organism evidence="2 3">
    <name type="scientific">Glonium stellatum</name>
    <dbReference type="NCBI Taxonomy" id="574774"/>
    <lineage>
        <taxon>Eukaryota</taxon>
        <taxon>Fungi</taxon>
        <taxon>Dikarya</taxon>
        <taxon>Ascomycota</taxon>
        <taxon>Pezizomycotina</taxon>
        <taxon>Dothideomycetes</taxon>
        <taxon>Pleosporomycetidae</taxon>
        <taxon>Gloniales</taxon>
        <taxon>Gloniaceae</taxon>
        <taxon>Glonium</taxon>
    </lineage>
</organism>
<feature type="compositionally biased region" description="Polar residues" evidence="1">
    <location>
        <begin position="199"/>
        <end position="225"/>
    </location>
</feature>
<keyword evidence="3" id="KW-1185">Reference proteome</keyword>
<accession>A0A8E2EW86</accession>
<protein>
    <submittedName>
        <fullName evidence="2">Uncharacterized protein</fullName>
    </submittedName>
</protein>
<name>A0A8E2EW86_9PEZI</name>